<dbReference type="OrthoDB" id="9785233at2"/>
<dbReference type="GO" id="GO:0044781">
    <property type="term" value="P:bacterial-type flagellum organization"/>
    <property type="evidence" value="ECO:0007669"/>
    <property type="project" value="UniProtKB-UniRule"/>
</dbReference>
<name>A0A1I4K8G4_9RHOB</name>
<keyword evidence="8" id="KW-0966">Cell projection</keyword>
<dbReference type="Pfam" id="PF13860">
    <property type="entry name" value="FlgD_ig"/>
    <property type="match status" value="1"/>
</dbReference>
<evidence type="ECO:0000313" key="8">
    <source>
        <dbReference type="EMBL" id="SFL74863.1"/>
    </source>
</evidence>
<keyword evidence="3 5" id="KW-1005">Bacterial flagellum biogenesis</keyword>
<dbReference type="RefSeq" id="WP_093092049.1">
    <property type="nucleotide sequence ID" value="NZ_FOTQ01000001.1"/>
</dbReference>
<keyword evidence="9" id="KW-1185">Reference proteome</keyword>
<reference evidence="8 9" key="1">
    <citation type="submission" date="2016-10" db="EMBL/GenBank/DDBJ databases">
        <authorList>
            <person name="de Groot N.N."/>
        </authorList>
    </citation>
    <scope>NUCLEOTIDE SEQUENCE [LARGE SCALE GENOMIC DNA]</scope>
    <source>
        <strain evidence="8 9">DSM 15283</strain>
    </source>
</reference>
<evidence type="ECO:0000256" key="2">
    <source>
        <dbReference type="ARBA" id="ARBA00016013"/>
    </source>
</evidence>
<keyword evidence="8" id="KW-0282">Flagellum</keyword>
<comment type="function">
    <text evidence="4 5">Required for flagellar hook formation. May act as a scaffolding protein.</text>
</comment>
<comment type="similarity">
    <text evidence="1 5">Belongs to the FlgD family.</text>
</comment>
<gene>
    <name evidence="8" type="ORF">SAMN04488042_1011363</name>
</gene>
<feature type="region of interest" description="Disordered" evidence="6">
    <location>
        <begin position="1"/>
        <end position="26"/>
    </location>
</feature>
<dbReference type="Pfam" id="PF03963">
    <property type="entry name" value="FlgD"/>
    <property type="match status" value="1"/>
</dbReference>
<accession>A0A1I4K8G4</accession>
<evidence type="ECO:0000313" key="9">
    <source>
        <dbReference type="Proteomes" id="UP000199144"/>
    </source>
</evidence>
<evidence type="ECO:0000256" key="5">
    <source>
        <dbReference type="RuleBase" id="RU362076"/>
    </source>
</evidence>
<evidence type="ECO:0000256" key="6">
    <source>
        <dbReference type="SAM" id="MobiDB-lite"/>
    </source>
</evidence>
<dbReference type="AlphaFoldDB" id="A0A1I4K8G4"/>
<evidence type="ECO:0000256" key="1">
    <source>
        <dbReference type="ARBA" id="ARBA00010577"/>
    </source>
</evidence>
<dbReference type="Proteomes" id="UP000199144">
    <property type="component" value="Unassembled WGS sequence"/>
</dbReference>
<keyword evidence="8" id="KW-0969">Cilium</keyword>
<feature type="compositionally biased region" description="Low complexity" evidence="6">
    <location>
        <begin position="9"/>
        <end position="26"/>
    </location>
</feature>
<feature type="domain" description="FlgD/Vpr Ig-like" evidence="7">
    <location>
        <begin position="114"/>
        <end position="180"/>
    </location>
</feature>
<dbReference type="InterPro" id="IPR005648">
    <property type="entry name" value="FlgD"/>
</dbReference>
<proteinExistence type="inferred from homology"/>
<dbReference type="NCBIfam" id="NF009453">
    <property type="entry name" value="PRK12813.1"/>
    <property type="match status" value="1"/>
</dbReference>
<organism evidence="8 9">
    <name type="scientific">Shimia aestuarii</name>
    <dbReference type="NCBI Taxonomy" id="254406"/>
    <lineage>
        <taxon>Bacteria</taxon>
        <taxon>Pseudomonadati</taxon>
        <taxon>Pseudomonadota</taxon>
        <taxon>Alphaproteobacteria</taxon>
        <taxon>Rhodobacterales</taxon>
        <taxon>Roseobacteraceae</taxon>
    </lineage>
</organism>
<evidence type="ECO:0000259" key="7">
    <source>
        <dbReference type="Pfam" id="PF13860"/>
    </source>
</evidence>
<sequence>MTISPVATSQPSGAPTAAQSAQTQSAQGASALSSDFETFLHMLSVQMRNQDPLNPTDSSEYAVQLATFSSVEQQVFTNDLLTLMSSQMGAMGMSSLASWIGMEARITGPASFTGNPVEVVPYVESLADEAHLIVRDADGAEVQRYAIDTTGDPLHWKGVDDTGKPFDPGLYRFEVESRSNGKVLQTHPADVYTRISEARGGLYGTTLIASGGVEFLSSDVISLREPR</sequence>
<evidence type="ECO:0000256" key="3">
    <source>
        <dbReference type="ARBA" id="ARBA00022795"/>
    </source>
</evidence>
<dbReference type="STRING" id="254406.SAMN04488042_1011363"/>
<dbReference type="EMBL" id="FOTQ01000001">
    <property type="protein sequence ID" value="SFL74863.1"/>
    <property type="molecule type" value="Genomic_DNA"/>
</dbReference>
<evidence type="ECO:0000256" key="4">
    <source>
        <dbReference type="ARBA" id="ARBA00024746"/>
    </source>
</evidence>
<protein>
    <recommendedName>
        <fullName evidence="2 5">Basal-body rod modification protein FlgD</fullName>
    </recommendedName>
</protein>
<dbReference type="InterPro" id="IPR025965">
    <property type="entry name" value="FlgD/Vpr_Ig-like"/>
</dbReference>